<dbReference type="GO" id="GO:0006508">
    <property type="term" value="P:proteolysis"/>
    <property type="evidence" value="ECO:0007669"/>
    <property type="project" value="InterPro"/>
</dbReference>
<evidence type="ECO:0000313" key="3">
    <source>
        <dbReference type="Proteomes" id="UP000438196"/>
    </source>
</evidence>
<gene>
    <name evidence="2" type="ORF">GNF76_02560</name>
</gene>
<proteinExistence type="predicted"/>
<dbReference type="InterPro" id="IPR001506">
    <property type="entry name" value="Peptidase_M12A"/>
</dbReference>
<dbReference type="SMART" id="SM00235">
    <property type="entry name" value="ZnMc"/>
    <property type="match status" value="1"/>
</dbReference>
<dbReference type="PANTHER" id="PTHR10127:SF850">
    <property type="entry name" value="METALLOENDOPEPTIDASE"/>
    <property type="match status" value="1"/>
</dbReference>
<dbReference type="EMBL" id="WNNK01000002">
    <property type="protein sequence ID" value="MUF03199.1"/>
    <property type="molecule type" value="Genomic_DNA"/>
</dbReference>
<dbReference type="Gene3D" id="3.40.390.10">
    <property type="entry name" value="Collagenase (Catalytic Domain)"/>
    <property type="match status" value="1"/>
</dbReference>
<sequence length="283" mass="31823">MQSATNQSGTDVHKNSTKAYLALTIRWKPMTLTISPISTSAYSVHTPLAEPIENPASPLNRKKRGVADHNKTWPQHSVLKISLLNMTQEQKNLTKHNINKWTPHTNLYFKFIDGPNGDIRITANNDTSAAWSRVGTDARNIPVSEPTMSVGFANSSAAIAAKIQHEFGHALGLRHEHKHPDRTLNLHKENIYKEYESRSKTKRQANHDIIHKFQRNEVIISAYDEKSIMHYGFSASALRDEKSIPGNIQLSEGDKRFIQSLYPMDSSPLGKLLNTAIKVLIKS</sequence>
<feature type="domain" description="Peptidase metallopeptidase" evidence="1">
    <location>
        <begin position="69"/>
        <end position="197"/>
    </location>
</feature>
<dbReference type="RefSeq" id="WP_155581622.1">
    <property type="nucleotide sequence ID" value="NZ_JBHSTH010000005.1"/>
</dbReference>
<dbReference type="InterPro" id="IPR024079">
    <property type="entry name" value="MetalloPept_cat_dom_sf"/>
</dbReference>
<reference evidence="2 3" key="1">
    <citation type="submission" date="2019-11" db="EMBL/GenBank/DDBJ databases">
        <title>Pseudomonas karstica sp. nov. and Pseudomonas spelaei sp. nov. from karst caves.</title>
        <authorList>
            <person name="Zeman M."/>
        </authorList>
    </citation>
    <scope>NUCLEOTIDE SEQUENCE [LARGE SCALE GENOMIC DNA]</scope>
    <source>
        <strain evidence="2 3">CCM 7893</strain>
    </source>
</reference>
<dbReference type="PANTHER" id="PTHR10127">
    <property type="entry name" value="DISCOIDIN, CUB, EGF, LAMININ , AND ZINC METALLOPROTEASE DOMAIN CONTAINING"/>
    <property type="match status" value="1"/>
</dbReference>
<organism evidence="2 3">
    <name type="scientific">Pseudomonas spelaei</name>
    <dbReference type="NCBI Taxonomy" id="1055469"/>
    <lineage>
        <taxon>Bacteria</taxon>
        <taxon>Pseudomonadati</taxon>
        <taxon>Pseudomonadota</taxon>
        <taxon>Gammaproteobacteria</taxon>
        <taxon>Pseudomonadales</taxon>
        <taxon>Pseudomonadaceae</taxon>
        <taxon>Pseudomonas</taxon>
    </lineage>
</organism>
<dbReference type="OrthoDB" id="3669864at2"/>
<protein>
    <recommendedName>
        <fullName evidence="1">Peptidase metallopeptidase domain-containing protein</fullName>
    </recommendedName>
</protein>
<comment type="caution">
    <text evidence="2">The sequence shown here is derived from an EMBL/GenBank/DDBJ whole genome shotgun (WGS) entry which is preliminary data.</text>
</comment>
<keyword evidence="3" id="KW-1185">Reference proteome</keyword>
<evidence type="ECO:0000313" key="2">
    <source>
        <dbReference type="EMBL" id="MUF03199.1"/>
    </source>
</evidence>
<name>A0A6I3W7C1_9PSED</name>
<dbReference type="Pfam" id="PF01400">
    <property type="entry name" value="Astacin"/>
    <property type="match status" value="1"/>
</dbReference>
<accession>A0A6I3W7C1</accession>
<dbReference type="GO" id="GO:0004222">
    <property type="term" value="F:metalloendopeptidase activity"/>
    <property type="evidence" value="ECO:0007669"/>
    <property type="project" value="InterPro"/>
</dbReference>
<dbReference type="Proteomes" id="UP000438196">
    <property type="component" value="Unassembled WGS sequence"/>
</dbReference>
<dbReference type="GO" id="GO:0008270">
    <property type="term" value="F:zinc ion binding"/>
    <property type="evidence" value="ECO:0007669"/>
    <property type="project" value="InterPro"/>
</dbReference>
<evidence type="ECO:0000259" key="1">
    <source>
        <dbReference type="SMART" id="SM00235"/>
    </source>
</evidence>
<dbReference type="AlphaFoldDB" id="A0A6I3W7C1"/>
<dbReference type="InterPro" id="IPR006026">
    <property type="entry name" value="Peptidase_Metallo"/>
</dbReference>
<dbReference type="SUPFAM" id="SSF55486">
    <property type="entry name" value="Metalloproteases ('zincins'), catalytic domain"/>
    <property type="match status" value="1"/>
</dbReference>